<sequence length="361" mass="38746">MALRPDPRAGRPVVQYDDISLPYDDAPTSGPSGTSQAHSSGPQTSPPKNNQQEGKPPPAKKRKGNRNKNRQQQQQHQQHWDDPGAAGSGNGNAGVAGFNSGAPAAPSKGGQGGQQAQRAQKNASVQDHSNAQGGPSTTQNHSAPSQKSVSFPSVAPQEVEEVEESRELTYEEIWDDSALIDAWDAANKEYEAYHGKGKSWKTEGARKSVLWYNIPPEPKSASAVGGGGLAGQAIAQAMAMQERQMNGEVSLDGQQEDGEQEEYDAYGEGNEGDAQATMPPDLGAYHGKGVGQDEAFSRAMNAMYWTGYWTAVYHASRNDQAGPRGTKRDALEMQEVEEELDGRTGDDEEAMEEDGFVSSQR</sequence>
<reference evidence="3 4" key="1">
    <citation type="journal article" date="2010" name="Nat. Biotechnol.">
        <title>Genome sequence of the model mushroom Schizophyllum commune.</title>
        <authorList>
            <person name="Ohm R.A."/>
            <person name="de Jong J.F."/>
            <person name="Lugones L.G."/>
            <person name="Aerts A."/>
            <person name="Kothe E."/>
            <person name="Stajich J.E."/>
            <person name="de Vries R.P."/>
            <person name="Record E."/>
            <person name="Levasseur A."/>
            <person name="Baker S.E."/>
            <person name="Bartholomew K.A."/>
            <person name="Coutinho P.M."/>
            <person name="Erdmann S."/>
            <person name="Fowler T.J."/>
            <person name="Gathman A.C."/>
            <person name="Lombard V."/>
            <person name="Henrissat B."/>
            <person name="Knabe N."/>
            <person name="Kuees U."/>
            <person name="Lilly W.W."/>
            <person name="Lindquist E."/>
            <person name="Lucas S."/>
            <person name="Magnuson J.K."/>
            <person name="Piumi F."/>
            <person name="Raudaskoski M."/>
            <person name="Salamov A."/>
            <person name="Schmutz J."/>
            <person name="Schwarze F.W.M.R."/>
            <person name="vanKuyk P.A."/>
            <person name="Horton J.S."/>
            <person name="Grigoriev I.V."/>
            <person name="Woesten H.A.B."/>
        </authorList>
    </citation>
    <scope>NUCLEOTIDE SEQUENCE [LARGE SCALE GENOMIC DNA]</scope>
    <source>
        <strain evidence="4">H4-8 / FGSC 9210</strain>
    </source>
</reference>
<feature type="region of interest" description="Disordered" evidence="1">
    <location>
        <begin position="253"/>
        <end position="274"/>
    </location>
</feature>
<dbReference type="KEGG" id="scm:SCHCO_02645482"/>
<evidence type="ECO:0000313" key="4">
    <source>
        <dbReference type="Proteomes" id="UP000007431"/>
    </source>
</evidence>
<accession>D8QKQ6</accession>
<dbReference type="EMBL" id="GL377316">
    <property type="protein sequence ID" value="EFI91655.1"/>
    <property type="molecule type" value="Genomic_DNA"/>
</dbReference>
<evidence type="ECO:0000259" key="2">
    <source>
        <dbReference type="Pfam" id="PF20636"/>
    </source>
</evidence>
<dbReference type="OMA" id="AMTAMYW"/>
<feature type="compositionally biased region" description="Low complexity" evidence="1">
    <location>
        <begin position="95"/>
        <end position="121"/>
    </location>
</feature>
<feature type="compositionally biased region" description="Basic residues" evidence="1">
    <location>
        <begin position="58"/>
        <end position="69"/>
    </location>
</feature>
<feature type="compositionally biased region" description="Acidic residues" evidence="1">
    <location>
        <begin position="332"/>
        <end position="355"/>
    </location>
</feature>
<dbReference type="InParanoid" id="D8QKQ6"/>
<dbReference type="Pfam" id="PF20636">
    <property type="entry name" value="SMN_G2-BD"/>
    <property type="match status" value="1"/>
</dbReference>
<dbReference type="Proteomes" id="UP000007431">
    <property type="component" value="Unassembled WGS sequence"/>
</dbReference>
<feature type="region of interest" description="Disordered" evidence="1">
    <location>
        <begin position="1"/>
        <end position="167"/>
    </location>
</feature>
<dbReference type="HOGENOM" id="CLU_081907_0_0_1"/>
<feature type="compositionally biased region" description="Polar residues" evidence="1">
    <location>
        <begin position="122"/>
        <end position="151"/>
    </location>
</feature>
<feature type="region of interest" description="Disordered" evidence="1">
    <location>
        <begin position="317"/>
        <end position="361"/>
    </location>
</feature>
<dbReference type="CDD" id="cd22852">
    <property type="entry name" value="SMN_C"/>
    <property type="match status" value="1"/>
</dbReference>
<evidence type="ECO:0000313" key="3">
    <source>
        <dbReference type="EMBL" id="EFI91655.1"/>
    </source>
</evidence>
<feature type="domain" description="Survival Motor Neuron Gemin2-binding" evidence="2">
    <location>
        <begin position="172"/>
        <end position="186"/>
    </location>
</feature>
<dbReference type="eggNOG" id="ENOG502SY9H">
    <property type="taxonomic scope" value="Eukaryota"/>
</dbReference>
<name>D8QKQ6_SCHCM</name>
<dbReference type="OrthoDB" id="197400at2759"/>
<evidence type="ECO:0000256" key="1">
    <source>
        <dbReference type="SAM" id="MobiDB-lite"/>
    </source>
</evidence>
<dbReference type="CDD" id="cd22851">
    <property type="entry name" value="SMN_N"/>
    <property type="match status" value="1"/>
</dbReference>
<feature type="compositionally biased region" description="Acidic residues" evidence="1">
    <location>
        <begin position="254"/>
        <end position="265"/>
    </location>
</feature>
<dbReference type="InterPro" id="IPR049481">
    <property type="entry name" value="SMN_G2-BD"/>
</dbReference>
<proteinExistence type="predicted"/>
<dbReference type="AlphaFoldDB" id="D8QKQ6"/>
<keyword evidence="4" id="KW-1185">Reference proteome</keyword>
<dbReference type="InterPro" id="IPR047313">
    <property type="entry name" value="SMN_C"/>
</dbReference>
<dbReference type="RefSeq" id="XP_003026558.1">
    <property type="nucleotide sequence ID" value="XM_003026512.1"/>
</dbReference>
<dbReference type="GeneID" id="9593275"/>
<dbReference type="VEuPathDB" id="FungiDB:SCHCODRAFT_02645482"/>
<dbReference type="STRING" id="578458.D8QKQ6"/>
<feature type="non-terminal residue" evidence="3">
    <location>
        <position position="361"/>
    </location>
</feature>
<feature type="compositionally biased region" description="Polar residues" evidence="1">
    <location>
        <begin position="29"/>
        <end position="53"/>
    </location>
</feature>
<organism evidence="4">
    <name type="scientific">Schizophyllum commune (strain H4-8 / FGSC 9210)</name>
    <name type="common">Split gill fungus</name>
    <dbReference type="NCBI Taxonomy" id="578458"/>
    <lineage>
        <taxon>Eukaryota</taxon>
        <taxon>Fungi</taxon>
        <taxon>Dikarya</taxon>
        <taxon>Basidiomycota</taxon>
        <taxon>Agaricomycotina</taxon>
        <taxon>Agaricomycetes</taxon>
        <taxon>Agaricomycetidae</taxon>
        <taxon>Agaricales</taxon>
        <taxon>Schizophyllaceae</taxon>
        <taxon>Schizophyllum</taxon>
    </lineage>
</organism>
<protein>
    <submittedName>
        <fullName evidence="3">Expressed protein</fullName>
    </submittedName>
</protein>
<feature type="compositionally biased region" description="Acidic residues" evidence="1">
    <location>
        <begin position="158"/>
        <end position="167"/>
    </location>
</feature>
<gene>
    <name evidence="3" type="ORF">SCHCODRAFT_114423</name>
</gene>